<accession>A0A1B9I9A6</accession>
<sequence length="162" mass="18273">MSESTQFATQIQSDKPTSKSSRRWTLSSTNWKSRFSIFSHIFDRNSSTFGRIGKRNNKMLYSEIANRPRFDSLEDAKKNVQATSSKNNQKITRTKIGDHCVTSYFVLVKSDKAGESGTNQSTEWEKYMLTPGIGGLTTFHLGRLTADEMIQDLGSSQTNKSI</sequence>
<evidence type="ECO:0000256" key="1">
    <source>
        <dbReference type="SAM" id="MobiDB-lite"/>
    </source>
</evidence>
<dbReference type="EMBL" id="KI894008">
    <property type="protein sequence ID" value="OCF52105.1"/>
    <property type="molecule type" value="Genomic_DNA"/>
</dbReference>
<dbReference type="KEGG" id="kpin:30169759"/>
<dbReference type="EMBL" id="CP144522">
    <property type="protein sequence ID" value="WWC69664.1"/>
    <property type="molecule type" value="Genomic_DNA"/>
</dbReference>
<reference evidence="3" key="4">
    <citation type="submission" date="2024-02" db="EMBL/GenBank/DDBJ databases">
        <title>Comparative genomics of Cryptococcus and Kwoniella reveals pathogenesis evolution and contrasting modes of karyotype evolution via chromosome fusion or intercentromeric recombination.</title>
        <authorList>
            <person name="Coelho M.A."/>
            <person name="David-Palma M."/>
            <person name="Shea T."/>
            <person name="Bowers K."/>
            <person name="McGinley-Smith S."/>
            <person name="Mohammad A.W."/>
            <person name="Gnirke A."/>
            <person name="Yurkov A.M."/>
            <person name="Nowrousian M."/>
            <person name="Sun S."/>
            <person name="Cuomo C.A."/>
            <person name="Heitman J."/>
        </authorList>
    </citation>
    <scope>NUCLEOTIDE SEQUENCE</scope>
    <source>
        <strain evidence="3">CBS 10737</strain>
    </source>
</reference>
<reference evidence="3" key="2">
    <citation type="submission" date="2013-07" db="EMBL/GenBank/DDBJ databases">
        <authorList>
            <consortium name="The Broad Institute Genome Sequencing Platform"/>
            <person name="Cuomo C."/>
            <person name="Litvintseva A."/>
            <person name="Chen Y."/>
            <person name="Heitman J."/>
            <person name="Sun S."/>
            <person name="Springer D."/>
            <person name="Dromer F."/>
            <person name="Young S.K."/>
            <person name="Zeng Q."/>
            <person name="Gargeya S."/>
            <person name="Fitzgerald M."/>
            <person name="Abouelleil A."/>
            <person name="Alvarado L."/>
            <person name="Berlin A.M."/>
            <person name="Chapman S.B."/>
            <person name="Dewar J."/>
            <person name="Goldberg J."/>
            <person name="Griggs A."/>
            <person name="Gujja S."/>
            <person name="Hansen M."/>
            <person name="Howarth C."/>
            <person name="Imamovic A."/>
            <person name="Larimer J."/>
            <person name="McCowan C."/>
            <person name="Murphy C."/>
            <person name="Pearson M."/>
            <person name="Priest M."/>
            <person name="Roberts A."/>
            <person name="Saif S."/>
            <person name="Shea T."/>
            <person name="Sykes S."/>
            <person name="Wortman J."/>
            <person name="Nusbaum C."/>
            <person name="Birren B."/>
        </authorList>
    </citation>
    <scope>NUCLEOTIDE SEQUENCE</scope>
    <source>
        <strain evidence="3">CBS 10737</strain>
    </source>
</reference>
<keyword evidence="4" id="KW-1185">Reference proteome</keyword>
<dbReference type="AlphaFoldDB" id="A0A1B9I9A6"/>
<dbReference type="Proteomes" id="UP000094020">
    <property type="component" value="Chromosome 4"/>
</dbReference>
<reference evidence="2" key="3">
    <citation type="submission" date="2016-07" db="EMBL/GenBank/DDBJ databases">
        <title>Evolution of pathogenesis and genome organization in the Tremellales.</title>
        <authorList>
            <person name="Cuomo C."/>
            <person name="Litvintseva A."/>
            <person name="Heitman J."/>
            <person name="Chen Y."/>
            <person name="Sun S."/>
            <person name="Springer D."/>
            <person name="Dromer F."/>
            <person name="Young S."/>
            <person name="Zeng Q."/>
            <person name="Chapman S."/>
            <person name="Gujja S."/>
            <person name="Saif S."/>
            <person name="Birren B."/>
        </authorList>
    </citation>
    <scope>NUCLEOTIDE SEQUENCE</scope>
    <source>
        <strain evidence="2">CBS 10737</strain>
    </source>
</reference>
<evidence type="ECO:0000313" key="3">
    <source>
        <dbReference type="EMBL" id="WWC69664.1"/>
    </source>
</evidence>
<gene>
    <name evidence="2" type="ORF">I206_01390</name>
    <name evidence="3" type="ORF">I206_103607</name>
</gene>
<reference evidence="2" key="1">
    <citation type="submission" date="2013-07" db="EMBL/GenBank/DDBJ databases">
        <title>The Genome Sequence of Cryptococcus pinus CBS10737.</title>
        <authorList>
            <consortium name="The Broad Institute Genome Sequencing Platform"/>
            <person name="Cuomo C."/>
            <person name="Litvintseva A."/>
            <person name="Chen Y."/>
            <person name="Heitman J."/>
            <person name="Sun S."/>
            <person name="Springer D."/>
            <person name="Dromer F."/>
            <person name="Young S.K."/>
            <person name="Zeng Q."/>
            <person name="Gargeya S."/>
            <person name="Fitzgerald M."/>
            <person name="Abouelleil A."/>
            <person name="Alvarado L."/>
            <person name="Berlin A.M."/>
            <person name="Chapman S.B."/>
            <person name="Dewar J."/>
            <person name="Goldberg J."/>
            <person name="Griggs A."/>
            <person name="Gujja S."/>
            <person name="Hansen M."/>
            <person name="Howarth C."/>
            <person name="Imamovic A."/>
            <person name="Larimer J."/>
            <person name="McCowan C."/>
            <person name="Murphy C."/>
            <person name="Pearson M."/>
            <person name="Priest M."/>
            <person name="Roberts A."/>
            <person name="Saif S."/>
            <person name="Shea T."/>
            <person name="Sykes S."/>
            <person name="Wortman J."/>
            <person name="Nusbaum C."/>
            <person name="Birren B."/>
        </authorList>
    </citation>
    <scope>NUCLEOTIDE SEQUENCE [LARGE SCALE GENOMIC DNA]</scope>
    <source>
        <strain evidence="2">CBS 10737</strain>
    </source>
</reference>
<organism evidence="2">
    <name type="scientific">Kwoniella pini CBS 10737</name>
    <dbReference type="NCBI Taxonomy" id="1296096"/>
    <lineage>
        <taxon>Eukaryota</taxon>
        <taxon>Fungi</taxon>
        <taxon>Dikarya</taxon>
        <taxon>Basidiomycota</taxon>
        <taxon>Agaricomycotina</taxon>
        <taxon>Tremellomycetes</taxon>
        <taxon>Tremellales</taxon>
        <taxon>Cryptococcaceae</taxon>
        <taxon>Kwoniella</taxon>
    </lineage>
</organism>
<evidence type="ECO:0000313" key="2">
    <source>
        <dbReference type="EMBL" id="OCF52105.1"/>
    </source>
</evidence>
<evidence type="ECO:0000313" key="4">
    <source>
        <dbReference type="Proteomes" id="UP000094020"/>
    </source>
</evidence>
<dbReference type="RefSeq" id="XP_019013324.1">
    <property type="nucleotide sequence ID" value="XM_019153163.1"/>
</dbReference>
<dbReference type="GeneID" id="30169759"/>
<protein>
    <submittedName>
        <fullName evidence="2">Uncharacterized protein</fullName>
    </submittedName>
</protein>
<name>A0A1B9I9A6_9TREE</name>
<proteinExistence type="predicted"/>
<feature type="region of interest" description="Disordered" evidence="1">
    <location>
        <begin position="1"/>
        <end position="22"/>
    </location>
</feature>